<accession>A0ABR9AGB2</accession>
<dbReference type="Gene3D" id="3.90.550.10">
    <property type="entry name" value="Spore Coat Polysaccharide Biosynthesis Protein SpsA, Chain A"/>
    <property type="match status" value="1"/>
</dbReference>
<comment type="caution">
    <text evidence="6">The sequence shown here is derived from an EMBL/GenBank/DDBJ whole genome shotgun (WGS) entry which is preliminary data.</text>
</comment>
<dbReference type="InterPro" id="IPR001173">
    <property type="entry name" value="Glyco_trans_2-like"/>
</dbReference>
<comment type="similarity">
    <text evidence="1">Belongs to the glycosyltransferase 2 family.</text>
</comment>
<dbReference type="SUPFAM" id="SSF53448">
    <property type="entry name" value="Nucleotide-diphospho-sugar transferases"/>
    <property type="match status" value="1"/>
</dbReference>
<dbReference type="Proteomes" id="UP000647133">
    <property type="component" value="Unassembled WGS sequence"/>
</dbReference>
<keyword evidence="4" id="KW-0472">Membrane</keyword>
<dbReference type="EMBL" id="JACYTQ010000001">
    <property type="protein sequence ID" value="MBD8487904.1"/>
    <property type="molecule type" value="Genomic_DNA"/>
</dbReference>
<keyword evidence="7" id="KW-1185">Reference proteome</keyword>
<feature type="transmembrane region" description="Helical" evidence="4">
    <location>
        <begin position="315"/>
        <end position="334"/>
    </location>
</feature>
<sequence length="376" mass="43614">MIINILWLIFGAATSIQTIYLCFIYGRLSFFYHRKESNNTDINQEGVSIIIAARNEEENLKKLIPELSKQKYPKFEILVINDRSFDNTRFLLEGLMSQYPGLRTVTVDYTPDHVTPKKYALTLGIKVAKYDVLLLTDADCIPVSENWISQMTKPIRNENKIFALGYGGYEKAKGFLNALIQYETWFTAIQYFSFALWKAPFMGVGRNLAYRRGFFMEKKAFKGLWQILGGDDDLFVNKYAKRNNTAVVIHPESITISTPKKTFKEYYIQKKRHFQTGKHYRAADKIKIGLYAISHLFFWVSAIALMSITQKWEPIAAIVSIIVIRALLQFSTINSAIKKIEGHGKVFWTMFFDLMYLSYFWIIGAKGYLSKTVRWK</sequence>
<keyword evidence="4" id="KW-1133">Transmembrane helix</keyword>
<evidence type="ECO:0000256" key="4">
    <source>
        <dbReference type="SAM" id="Phobius"/>
    </source>
</evidence>
<dbReference type="Pfam" id="PF00535">
    <property type="entry name" value="Glycos_transf_2"/>
    <property type="match status" value="1"/>
</dbReference>
<dbReference type="PANTHER" id="PTHR43630:SF1">
    <property type="entry name" value="POLY-BETA-1,6-N-ACETYL-D-GLUCOSAMINE SYNTHASE"/>
    <property type="match status" value="1"/>
</dbReference>
<evidence type="ECO:0000259" key="5">
    <source>
        <dbReference type="Pfam" id="PF00535"/>
    </source>
</evidence>
<evidence type="ECO:0000256" key="1">
    <source>
        <dbReference type="ARBA" id="ARBA00006739"/>
    </source>
</evidence>
<keyword evidence="3" id="KW-0808">Transferase</keyword>
<name>A0ABR9AGB2_9BACT</name>
<dbReference type="InterPro" id="IPR029044">
    <property type="entry name" value="Nucleotide-diphossugar_trans"/>
</dbReference>
<dbReference type="PANTHER" id="PTHR43630">
    <property type="entry name" value="POLY-BETA-1,6-N-ACETYL-D-GLUCOSAMINE SYNTHASE"/>
    <property type="match status" value="1"/>
</dbReference>
<organism evidence="6 7">
    <name type="scientific">Echinicola arenosa</name>
    <dbReference type="NCBI Taxonomy" id="2774144"/>
    <lineage>
        <taxon>Bacteria</taxon>
        <taxon>Pseudomonadati</taxon>
        <taxon>Bacteroidota</taxon>
        <taxon>Cytophagia</taxon>
        <taxon>Cytophagales</taxon>
        <taxon>Cyclobacteriaceae</taxon>
        <taxon>Echinicola</taxon>
    </lineage>
</organism>
<proteinExistence type="inferred from homology"/>
<evidence type="ECO:0000256" key="2">
    <source>
        <dbReference type="ARBA" id="ARBA00022676"/>
    </source>
</evidence>
<protein>
    <submittedName>
        <fullName evidence="6">Glycosyltransferase</fullName>
    </submittedName>
</protein>
<keyword evidence="4" id="KW-0812">Transmembrane</keyword>
<gene>
    <name evidence="6" type="ORF">IFO69_03990</name>
</gene>
<evidence type="ECO:0000313" key="6">
    <source>
        <dbReference type="EMBL" id="MBD8487904.1"/>
    </source>
</evidence>
<keyword evidence="2" id="KW-0328">Glycosyltransferase</keyword>
<evidence type="ECO:0000313" key="7">
    <source>
        <dbReference type="Proteomes" id="UP000647133"/>
    </source>
</evidence>
<feature type="transmembrane region" description="Helical" evidence="4">
    <location>
        <begin position="346"/>
        <end position="369"/>
    </location>
</feature>
<reference evidence="6 7" key="1">
    <citation type="submission" date="2020-09" db="EMBL/GenBank/DDBJ databases">
        <title>Echinicola sp. CAU 1574 isolated from sand of Sido Beach.</title>
        <authorList>
            <person name="Kim W."/>
        </authorList>
    </citation>
    <scope>NUCLEOTIDE SEQUENCE [LARGE SCALE GENOMIC DNA]</scope>
    <source>
        <strain evidence="6 7">CAU 1574</strain>
    </source>
</reference>
<feature type="transmembrane region" description="Helical" evidence="4">
    <location>
        <begin position="6"/>
        <end position="26"/>
    </location>
</feature>
<feature type="transmembrane region" description="Helical" evidence="4">
    <location>
        <begin position="288"/>
        <end position="309"/>
    </location>
</feature>
<feature type="domain" description="Glycosyltransferase 2-like" evidence="5">
    <location>
        <begin position="48"/>
        <end position="214"/>
    </location>
</feature>
<dbReference type="RefSeq" id="WP_192008531.1">
    <property type="nucleotide sequence ID" value="NZ_JACYTQ010000001.1"/>
</dbReference>
<evidence type="ECO:0000256" key="3">
    <source>
        <dbReference type="ARBA" id="ARBA00022679"/>
    </source>
</evidence>